<dbReference type="EMBL" id="JALBUS010000002">
    <property type="protein sequence ID" value="MDX8416562.1"/>
    <property type="molecule type" value="Genomic_DNA"/>
</dbReference>
<organism evidence="1 2">
    <name type="scientific">Absicoccus intestinalis</name>
    <dbReference type="NCBI Taxonomy" id="2926319"/>
    <lineage>
        <taxon>Bacteria</taxon>
        <taxon>Bacillati</taxon>
        <taxon>Bacillota</taxon>
        <taxon>Erysipelotrichia</taxon>
        <taxon>Erysipelotrichales</taxon>
        <taxon>Erysipelotrichaceae</taxon>
        <taxon>Absicoccus</taxon>
    </lineage>
</organism>
<sequence length="109" mass="12756">MDDAIMTVRGYCHGRIPDDLSEMETQEPTAYRALEKCVYRVADRLKDFDKAFNQMDGIASETTDGHSVTFEKRDHASQEADLYRLVRKHLMPTGLLYSGYDPYWDDRKW</sequence>
<name>A0ABU4WM63_9FIRM</name>
<dbReference type="Proteomes" id="UP001285244">
    <property type="component" value="Unassembled WGS sequence"/>
</dbReference>
<gene>
    <name evidence="1" type="ORF">MOZ64_01725</name>
</gene>
<evidence type="ECO:0000313" key="2">
    <source>
        <dbReference type="Proteomes" id="UP001285244"/>
    </source>
</evidence>
<comment type="caution">
    <text evidence="1">The sequence shown here is derived from an EMBL/GenBank/DDBJ whole genome shotgun (WGS) entry which is preliminary data.</text>
</comment>
<keyword evidence="2" id="KW-1185">Reference proteome</keyword>
<accession>A0ABU4WM63</accession>
<protein>
    <submittedName>
        <fullName evidence="1">Uncharacterized protein</fullName>
    </submittedName>
</protein>
<dbReference type="RefSeq" id="WP_320324898.1">
    <property type="nucleotide sequence ID" value="NZ_JALBUS010000002.1"/>
</dbReference>
<evidence type="ECO:0000313" key="1">
    <source>
        <dbReference type="EMBL" id="MDX8416562.1"/>
    </source>
</evidence>
<reference evidence="1 2" key="1">
    <citation type="submission" date="2022-03" db="EMBL/GenBank/DDBJ databases">
        <title>Novel taxa within the pig intestine.</title>
        <authorList>
            <person name="Wylensek D."/>
            <person name="Bishof K."/>
            <person name="Afrizal A."/>
            <person name="Clavel T."/>
        </authorList>
    </citation>
    <scope>NUCLEOTIDE SEQUENCE [LARGE SCALE GENOMIC DNA]</scope>
    <source>
        <strain evidence="1 2">Cla-KB-P134</strain>
    </source>
</reference>
<proteinExistence type="predicted"/>